<protein>
    <submittedName>
        <fullName evidence="2">Uncharacterized protein</fullName>
    </submittedName>
</protein>
<dbReference type="AlphaFoldDB" id="A0AAV7KUU1"/>
<accession>A0AAV7KUU1</accession>
<organism evidence="2 3">
    <name type="scientific">Pleurodeles waltl</name>
    <name type="common">Iberian ribbed newt</name>
    <dbReference type="NCBI Taxonomy" id="8319"/>
    <lineage>
        <taxon>Eukaryota</taxon>
        <taxon>Metazoa</taxon>
        <taxon>Chordata</taxon>
        <taxon>Craniata</taxon>
        <taxon>Vertebrata</taxon>
        <taxon>Euteleostomi</taxon>
        <taxon>Amphibia</taxon>
        <taxon>Batrachia</taxon>
        <taxon>Caudata</taxon>
        <taxon>Salamandroidea</taxon>
        <taxon>Salamandridae</taxon>
        <taxon>Pleurodelinae</taxon>
        <taxon>Pleurodeles</taxon>
    </lineage>
</organism>
<feature type="region of interest" description="Disordered" evidence="1">
    <location>
        <begin position="83"/>
        <end position="106"/>
    </location>
</feature>
<evidence type="ECO:0000256" key="1">
    <source>
        <dbReference type="SAM" id="MobiDB-lite"/>
    </source>
</evidence>
<evidence type="ECO:0000313" key="2">
    <source>
        <dbReference type="EMBL" id="KAJ1079918.1"/>
    </source>
</evidence>
<gene>
    <name evidence="2" type="ORF">NDU88_000142</name>
</gene>
<keyword evidence="3" id="KW-1185">Reference proteome</keyword>
<name>A0AAV7KUU1_PLEWA</name>
<dbReference type="EMBL" id="JANPWB010000016">
    <property type="protein sequence ID" value="KAJ1079918.1"/>
    <property type="molecule type" value="Genomic_DNA"/>
</dbReference>
<reference evidence="2" key="1">
    <citation type="journal article" date="2022" name="bioRxiv">
        <title>Sequencing and chromosome-scale assembly of the giantPleurodeles waltlgenome.</title>
        <authorList>
            <person name="Brown T."/>
            <person name="Elewa A."/>
            <person name="Iarovenko S."/>
            <person name="Subramanian E."/>
            <person name="Araus A.J."/>
            <person name="Petzold A."/>
            <person name="Susuki M."/>
            <person name="Suzuki K.-i.T."/>
            <person name="Hayashi T."/>
            <person name="Toyoda A."/>
            <person name="Oliveira C."/>
            <person name="Osipova E."/>
            <person name="Leigh N.D."/>
            <person name="Simon A."/>
            <person name="Yun M.H."/>
        </authorList>
    </citation>
    <scope>NUCLEOTIDE SEQUENCE</scope>
    <source>
        <strain evidence="2">20211129_DDA</strain>
        <tissue evidence="2">Liver</tissue>
    </source>
</reference>
<evidence type="ECO:0000313" key="3">
    <source>
        <dbReference type="Proteomes" id="UP001066276"/>
    </source>
</evidence>
<proteinExistence type="predicted"/>
<dbReference type="Proteomes" id="UP001066276">
    <property type="component" value="Chromosome 12"/>
</dbReference>
<comment type="caution">
    <text evidence="2">The sequence shown here is derived from an EMBL/GenBank/DDBJ whole genome shotgun (WGS) entry which is preliminary data.</text>
</comment>
<sequence length="106" mass="11768">MWTGGAKKRTAAVSADLTIPSHLSFMRQETRKPADCTSARELVPTDQVLSRCPQITYRAGAHRSRTEPVPTDHVQSRCPQITYRAGAHRSRTEPVPTAHLQSRSCT</sequence>